<sequence>MSLLRKTVHAVSWTLGGRQLQQLATLFITAVLAKLLTPEDFGLMGMVTVLSGMAMILSDTGFSAAVIQRNNLTQVHYSTLFWVNLGIGLTVSCLFFLAAPLIAAFYQRPELTLISQILSVSFTLSALSTIPQALMRRAMRFKRLTIIDTVVHLSTGTAVVVMALNGYGIWALVAQPLIQQTFKAVMMWWHCPWRPSLVLSVPALKDVFNFSANILGLHYLQYFMNNLDYLLVGRFLGAEALGYYTLAYKLMFVPIRNICQEIVKVLFPALSRLQDDPKALLDGIGKALRSTCYIVFPMLMGMFMVADIFIETIFGEQWAPTIEVLQVLCLVGLVQAVITVLSVVFRATGQPQRELRIHVARLVVMSVVLLSTIQLGLVPFTWSLLVVTLLFMVVYLRAVAVLLQAPLTPLFAALWPALGISSVMALCLWWLRDLLAKAAVGGAHELALLIVSGAGLYGAGLGLLWLYYRRYDQSLI</sequence>
<feature type="transmembrane region" description="Helical" evidence="7">
    <location>
        <begin position="410"/>
        <end position="431"/>
    </location>
</feature>
<dbReference type="NCBIfam" id="NF007773">
    <property type="entry name" value="PRK10459.1"/>
    <property type="match status" value="1"/>
</dbReference>
<dbReference type="PANTHER" id="PTHR30250">
    <property type="entry name" value="PST FAMILY PREDICTED COLANIC ACID TRANSPORTER"/>
    <property type="match status" value="1"/>
</dbReference>
<dbReference type="STRING" id="550540.Fbal_0262"/>
<comment type="similarity">
    <text evidence="2">Belongs to the polysaccharide synthase family.</text>
</comment>
<dbReference type="InterPro" id="IPR050833">
    <property type="entry name" value="Poly_Biosynth_Transport"/>
</dbReference>
<dbReference type="RefSeq" id="WP_013343782.1">
    <property type="nucleotide sequence ID" value="NC_014541.1"/>
</dbReference>
<feature type="transmembrane region" description="Helical" evidence="7">
    <location>
        <begin position="384"/>
        <end position="403"/>
    </location>
</feature>
<dbReference type="eggNOG" id="COG2244">
    <property type="taxonomic scope" value="Bacteria"/>
</dbReference>
<organism evidence="8 9">
    <name type="scientific">Ferrimonas balearica (strain DSM 9799 / CCM 4581 / KCTC 23876 / PAT)</name>
    <dbReference type="NCBI Taxonomy" id="550540"/>
    <lineage>
        <taxon>Bacteria</taxon>
        <taxon>Pseudomonadati</taxon>
        <taxon>Pseudomonadota</taxon>
        <taxon>Gammaproteobacteria</taxon>
        <taxon>Alteromonadales</taxon>
        <taxon>Ferrimonadaceae</taxon>
        <taxon>Ferrimonas</taxon>
    </lineage>
</organism>
<feature type="transmembrane region" description="Helical" evidence="7">
    <location>
        <begin position="359"/>
        <end position="378"/>
    </location>
</feature>
<dbReference type="PANTHER" id="PTHR30250:SF10">
    <property type="entry name" value="LIPOPOLYSACCHARIDE BIOSYNTHESIS PROTEIN WZXC"/>
    <property type="match status" value="1"/>
</dbReference>
<dbReference type="HOGENOM" id="CLU_026911_6_1_6"/>
<evidence type="ECO:0000256" key="1">
    <source>
        <dbReference type="ARBA" id="ARBA00004651"/>
    </source>
</evidence>
<feature type="transmembrane region" description="Helical" evidence="7">
    <location>
        <begin position="150"/>
        <end position="173"/>
    </location>
</feature>
<feature type="transmembrane region" description="Helical" evidence="7">
    <location>
        <begin position="229"/>
        <end position="246"/>
    </location>
</feature>
<dbReference type="GeneID" id="67180508"/>
<dbReference type="OrthoDB" id="8538786at2"/>
<dbReference type="GO" id="GO:0005886">
    <property type="term" value="C:plasma membrane"/>
    <property type="evidence" value="ECO:0007669"/>
    <property type="project" value="UniProtKB-SubCell"/>
</dbReference>
<keyword evidence="4 7" id="KW-0812">Transmembrane</keyword>
<evidence type="ECO:0000313" key="9">
    <source>
        <dbReference type="Proteomes" id="UP000006683"/>
    </source>
</evidence>
<reference evidence="8 9" key="1">
    <citation type="journal article" date="2010" name="Stand. Genomic Sci.">
        <title>Complete genome sequence of Ferrimonas balearica type strain (PAT).</title>
        <authorList>
            <person name="Nolan M."/>
            <person name="Sikorski J."/>
            <person name="Davenport K."/>
            <person name="Lucas S."/>
            <person name="Glavina Del Rio T."/>
            <person name="Tice H."/>
            <person name="Cheng J."/>
            <person name="Goodwin L."/>
            <person name="Pitluck S."/>
            <person name="Liolios K."/>
            <person name="Ivanova N."/>
            <person name="Mavromatis K."/>
            <person name="Ovchinnikova G."/>
            <person name="Pati A."/>
            <person name="Chen A."/>
            <person name="Palaniappan K."/>
            <person name="Land M."/>
            <person name="Hauser L."/>
            <person name="Chang Y."/>
            <person name="Jeffries C."/>
            <person name="Tapia R."/>
            <person name="Brettin T."/>
            <person name="Detter J."/>
            <person name="Han C."/>
            <person name="Yasawong M."/>
            <person name="Rohde M."/>
            <person name="Tindall B."/>
            <person name="Goker M."/>
            <person name="Woyke T."/>
            <person name="Bristow J."/>
            <person name="Eisen J."/>
            <person name="Markowitz V."/>
            <person name="Hugenholtz P."/>
            <person name="Kyrpides N."/>
            <person name="Klenk H."/>
            <person name="Lapidus A."/>
        </authorList>
    </citation>
    <scope>NUCLEOTIDE SEQUENCE [LARGE SCALE GENOMIC DNA]</scope>
    <source>
        <strain evidence="9">DSM 9799 / CCM 4581 / KCTC 23876 / PAT</strain>
    </source>
</reference>
<evidence type="ECO:0000256" key="6">
    <source>
        <dbReference type="ARBA" id="ARBA00023136"/>
    </source>
</evidence>
<keyword evidence="3" id="KW-1003">Cell membrane</keyword>
<dbReference type="CDD" id="cd13127">
    <property type="entry name" value="MATE_tuaB_like"/>
    <property type="match status" value="1"/>
</dbReference>
<dbReference type="Pfam" id="PF13440">
    <property type="entry name" value="Polysacc_synt_3"/>
    <property type="match status" value="1"/>
</dbReference>
<evidence type="ECO:0000256" key="3">
    <source>
        <dbReference type="ARBA" id="ARBA00022475"/>
    </source>
</evidence>
<keyword evidence="9" id="KW-1185">Reference proteome</keyword>
<dbReference type="EMBL" id="CP002209">
    <property type="protein sequence ID" value="ADN74476.1"/>
    <property type="molecule type" value="Genomic_DNA"/>
</dbReference>
<keyword evidence="6 7" id="KW-0472">Membrane</keyword>
<feature type="transmembrane region" description="Helical" evidence="7">
    <location>
        <begin position="446"/>
        <end position="468"/>
    </location>
</feature>
<evidence type="ECO:0000256" key="2">
    <source>
        <dbReference type="ARBA" id="ARBA00007430"/>
    </source>
</evidence>
<name>E1SLS7_FERBD</name>
<comment type="subcellular location">
    <subcellularLocation>
        <location evidence="1">Cell membrane</location>
        <topology evidence="1">Multi-pass membrane protein</topology>
    </subcellularLocation>
</comment>
<dbReference type="Proteomes" id="UP000006683">
    <property type="component" value="Chromosome"/>
</dbReference>
<proteinExistence type="inferred from homology"/>
<feature type="transmembrane region" description="Helical" evidence="7">
    <location>
        <begin position="111"/>
        <end position="130"/>
    </location>
</feature>
<feature type="transmembrane region" description="Helical" evidence="7">
    <location>
        <begin position="43"/>
        <end position="67"/>
    </location>
</feature>
<feature type="transmembrane region" description="Helical" evidence="7">
    <location>
        <begin position="325"/>
        <end position="347"/>
    </location>
</feature>
<evidence type="ECO:0000256" key="5">
    <source>
        <dbReference type="ARBA" id="ARBA00022989"/>
    </source>
</evidence>
<dbReference type="KEGG" id="fbl:Fbal_0262"/>
<evidence type="ECO:0000256" key="4">
    <source>
        <dbReference type="ARBA" id="ARBA00022692"/>
    </source>
</evidence>
<feature type="transmembrane region" description="Helical" evidence="7">
    <location>
        <begin position="79"/>
        <end position="105"/>
    </location>
</feature>
<accession>E1SLS7</accession>
<dbReference type="AlphaFoldDB" id="E1SLS7"/>
<keyword evidence="5 7" id="KW-1133">Transmembrane helix</keyword>
<feature type="transmembrane region" description="Helical" evidence="7">
    <location>
        <begin position="293"/>
        <end position="313"/>
    </location>
</feature>
<evidence type="ECO:0000256" key="7">
    <source>
        <dbReference type="SAM" id="Phobius"/>
    </source>
</evidence>
<gene>
    <name evidence="8" type="ordered locus">Fbal_0262</name>
</gene>
<evidence type="ECO:0000313" key="8">
    <source>
        <dbReference type="EMBL" id="ADN74476.1"/>
    </source>
</evidence>
<protein>
    <submittedName>
        <fullName evidence="8">Polysaccharide biosynthesis protein</fullName>
    </submittedName>
</protein>